<sequence>MINQGKKQNMSTIRTLIKASACTDGRVKQIHRIRGFPVLTMSLSHSIESKNQKAQASPGTA</sequence>
<dbReference type="AlphaFoldDB" id="A0A0A9G2S7"/>
<reference evidence="1" key="1">
    <citation type="submission" date="2014-09" db="EMBL/GenBank/DDBJ databases">
        <authorList>
            <person name="Magalhaes I.L.F."/>
            <person name="Oliveira U."/>
            <person name="Santos F.R."/>
            <person name="Vidigal T.H.D.A."/>
            <person name="Brescovit A.D."/>
            <person name="Santos A.J."/>
        </authorList>
    </citation>
    <scope>NUCLEOTIDE SEQUENCE</scope>
    <source>
        <tissue evidence="1">Shoot tissue taken approximately 20 cm above the soil surface</tissue>
    </source>
</reference>
<protein>
    <submittedName>
        <fullName evidence="1">Uncharacterized protein</fullName>
    </submittedName>
</protein>
<proteinExistence type="predicted"/>
<reference evidence="1" key="2">
    <citation type="journal article" date="2015" name="Data Brief">
        <title>Shoot transcriptome of the giant reed, Arundo donax.</title>
        <authorList>
            <person name="Barrero R.A."/>
            <person name="Guerrero F.D."/>
            <person name="Moolhuijzen P."/>
            <person name="Goolsby J.A."/>
            <person name="Tidwell J."/>
            <person name="Bellgard S.E."/>
            <person name="Bellgard M.I."/>
        </authorList>
    </citation>
    <scope>NUCLEOTIDE SEQUENCE</scope>
    <source>
        <tissue evidence="1">Shoot tissue taken approximately 20 cm above the soil surface</tissue>
    </source>
</reference>
<accession>A0A0A9G2S7</accession>
<organism evidence="1">
    <name type="scientific">Arundo donax</name>
    <name type="common">Giant reed</name>
    <name type="synonym">Donax arundinaceus</name>
    <dbReference type="NCBI Taxonomy" id="35708"/>
    <lineage>
        <taxon>Eukaryota</taxon>
        <taxon>Viridiplantae</taxon>
        <taxon>Streptophyta</taxon>
        <taxon>Embryophyta</taxon>
        <taxon>Tracheophyta</taxon>
        <taxon>Spermatophyta</taxon>
        <taxon>Magnoliopsida</taxon>
        <taxon>Liliopsida</taxon>
        <taxon>Poales</taxon>
        <taxon>Poaceae</taxon>
        <taxon>PACMAD clade</taxon>
        <taxon>Arundinoideae</taxon>
        <taxon>Arundineae</taxon>
        <taxon>Arundo</taxon>
    </lineage>
</organism>
<dbReference type="EMBL" id="GBRH01182963">
    <property type="protein sequence ID" value="JAE14933.1"/>
    <property type="molecule type" value="Transcribed_RNA"/>
</dbReference>
<evidence type="ECO:0000313" key="1">
    <source>
        <dbReference type="EMBL" id="JAE14933.1"/>
    </source>
</evidence>
<name>A0A0A9G2S7_ARUDO</name>